<dbReference type="EMBL" id="SPHZ02000007">
    <property type="protein sequence ID" value="KAF0906541.1"/>
    <property type="molecule type" value="Genomic_DNA"/>
</dbReference>
<comment type="caution">
    <text evidence="2">The sequence shown here is derived from an EMBL/GenBank/DDBJ whole genome shotgun (WGS) entry which is preliminary data.</text>
</comment>
<dbReference type="AlphaFoldDB" id="A0A6G1D2D4"/>
<reference evidence="2 3" key="1">
    <citation type="submission" date="2019-11" db="EMBL/GenBank/DDBJ databases">
        <title>Whole genome sequence of Oryza granulata.</title>
        <authorList>
            <person name="Li W."/>
        </authorList>
    </citation>
    <scope>NUCLEOTIDE SEQUENCE [LARGE SCALE GENOMIC DNA]</scope>
    <source>
        <strain evidence="3">cv. Menghai</strain>
        <tissue evidence="2">Leaf</tissue>
    </source>
</reference>
<accession>A0A6G1D2D4</accession>
<protein>
    <submittedName>
        <fullName evidence="2">Uncharacterized protein</fullName>
    </submittedName>
</protein>
<organism evidence="2 3">
    <name type="scientific">Oryza meyeriana var. granulata</name>
    <dbReference type="NCBI Taxonomy" id="110450"/>
    <lineage>
        <taxon>Eukaryota</taxon>
        <taxon>Viridiplantae</taxon>
        <taxon>Streptophyta</taxon>
        <taxon>Embryophyta</taxon>
        <taxon>Tracheophyta</taxon>
        <taxon>Spermatophyta</taxon>
        <taxon>Magnoliopsida</taxon>
        <taxon>Liliopsida</taxon>
        <taxon>Poales</taxon>
        <taxon>Poaceae</taxon>
        <taxon>BOP clade</taxon>
        <taxon>Oryzoideae</taxon>
        <taxon>Oryzeae</taxon>
        <taxon>Oryzinae</taxon>
        <taxon>Oryza</taxon>
        <taxon>Oryza meyeriana</taxon>
    </lineage>
</organism>
<sequence length="68" mass="6548">MPTSAGTPAPSSAAVEQLTPLTGATEEDPATAGEATPASIVLPTTEDDTTAAAEVSSTAFADIDEAAG</sequence>
<name>A0A6G1D2D4_9ORYZ</name>
<feature type="compositionally biased region" description="Low complexity" evidence="1">
    <location>
        <begin position="1"/>
        <end position="14"/>
    </location>
</feature>
<evidence type="ECO:0000256" key="1">
    <source>
        <dbReference type="SAM" id="MobiDB-lite"/>
    </source>
</evidence>
<dbReference type="Proteomes" id="UP000479710">
    <property type="component" value="Unassembled WGS sequence"/>
</dbReference>
<proteinExistence type="predicted"/>
<keyword evidence="3" id="KW-1185">Reference proteome</keyword>
<evidence type="ECO:0000313" key="3">
    <source>
        <dbReference type="Proteomes" id="UP000479710"/>
    </source>
</evidence>
<evidence type="ECO:0000313" key="2">
    <source>
        <dbReference type="EMBL" id="KAF0906541.1"/>
    </source>
</evidence>
<feature type="region of interest" description="Disordered" evidence="1">
    <location>
        <begin position="1"/>
        <end position="51"/>
    </location>
</feature>
<gene>
    <name evidence="2" type="ORF">E2562_011521</name>
</gene>